<keyword evidence="3" id="KW-1185">Reference proteome</keyword>
<name>A0A2H3BBF3_9AGAR</name>
<protein>
    <submittedName>
        <fullName evidence="2">Uncharacterized protein</fullName>
    </submittedName>
</protein>
<accession>A0A2H3BBF3</accession>
<gene>
    <name evidence="2" type="ORF">ARMSODRAFT_1019795</name>
</gene>
<feature type="compositionally biased region" description="Low complexity" evidence="1">
    <location>
        <begin position="12"/>
        <end position="22"/>
    </location>
</feature>
<proteinExistence type="predicted"/>
<dbReference type="Proteomes" id="UP000218334">
    <property type="component" value="Unassembled WGS sequence"/>
</dbReference>
<feature type="compositionally biased region" description="Polar residues" evidence="1">
    <location>
        <begin position="1"/>
        <end position="11"/>
    </location>
</feature>
<reference evidence="3" key="1">
    <citation type="journal article" date="2017" name="Nat. Ecol. Evol.">
        <title>Genome expansion and lineage-specific genetic innovations in the forest pathogenic fungi Armillaria.</title>
        <authorList>
            <person name="Sipos G."/>
            <person name="Prasanna A.N."/>
            <person name="Walter M.C."/>
            <person name="O'Connor E."/>
            <person name="Balint B."/>
            <person name="Krizsan K."/>
            <person name="Kiss B."/>
            <person name="Hess J."/>
            <person name="Varga T."/>
            <person name="Slot J."/>
            <person name="Riley R."/>
            <person name="Boka B."/>
            <person name="Rigling D."/>
            <person name="Barry K."/>
            <person name="Lee J."/>
            <person name="Mihaltcheva S."/>
            <person name="LaButti K."/>
            <person name="Lipzen A."/>
            <person name="Waldron R."/>
            <person name="Moloney N.M."/>
            <person name="Sperisen C."/>
            <person name="Kredics L."/>
            <person name="Vagvoelgyi C."/>
            <person name="Patrignani A."/>
            <person name="Fitzpatrick D."/>
            <person name="Nagy I."/>
            <person name="Doyle S."/>
            <person name="Anderson J.B."/>
            <person name="Grigoriev I.V."/>
            <person name="Gueldener U."/>
            <person name="Muensterkoetter M."/>
            <person name="Nagy L.G."/>
        </authorList>
    </citation>
    <scope>NUCLEOTIDE SEQUENCE [LARGE SCALE GENOMIC DNA]</scope>
    <source>
        <strain evidence="3">28-4</strain>
    </source>
</reference>
<dbReference type="EMBL" id="KZ293433">
    <property type="protein sequence ID" value="PBK68209.1"/>
    <property type="molecule type" value="Genomic_DNA"/>
</dbReference>
<feature type="region of interest" description="Disordered" evidence="1">
    <location>
        <begin position="1"/>
        <end position="119"/>
    </location>
</feature>
<evidence type="ECO:0000256" key="1">
    <source>
        <dbReference type="SAM" id="MobiDB-lite"/>
    </source>
</evidence>
<organism evidence="2 3">
    <name type="scientific">Armillaria solidipes</name>
    <dbReference type="NCBI Taxonomy" id="1076256"/>
    <lineage>
        <taxon>Eukaryota</taxon>
        <taxon>Fungi</taxon>
        <taxon>Dikarya</taxon>
        <taxon>Basidiomycota</taxon>
        <taxon>Agaricomycotina</taxon>
        <taxon>Agaricomycetes</taxon>
        <taxon>Agaricomycetidae</taxon>
        <taxon>Agaricales</taxon>
        <taxon>Marasmiineae</taxon>
        <taxon>Physalacriaceae</taxon>
        <taxon>Armillaria</taxon>
    </lineage>
</organism>
<evidence type="ECO:0000313" key="2">
    <source>
        <dbReference type="EMBL" id="PBK68209.1"/>
    </source>
</evidence>
<sequence>MPVTSLVTVSRSPSYHPHSPSPTTVERIAQQGMELRSPSPDGDAESSNPIIPPPQEFMPIPYHLMVNPKPYSQEPSPSPTDYMHEPSPVPTAHTWHITNGIPGGALPPSTNPDSSNGSG</sequence>
<evidence type="ECO:0000313" key="3">
    <source>
        <dbReference type="Proteomes" id="UP000218334"/>
    </source>
</evidence>
<dbReference type="AlphaFoldDB" id="A0A2H3BBF3"/>